<dbReference type="EMBL" id="JBHULV010000046">
    <property type="protein sequence ID" value="MFD2732725.1"/>
    <property type="molecule type" value="Genomic_DNA"/>
</dbReference>
<name>A0ABW5TW39_9SPHI</name>
<gene>
    <name evidence="2" type="ORF">ACFSSE_13535</name>
</gene>
<keyword evidence="1" id="KW-1133">Transmembrane helix</keyword>
<comment type="caution">
    <text evidence="2">The sequence shown here is derived from an EMBL/GenBank/DDBJ whole genome shotgun (WGS) entry which is preliminary data.</text>
</comment>
<evidence type="ECO:0000313" key="2">
    <source>
        <dbReference type="EMBL" id="MFD2732725.1"/>
    </source>
</evidence>
<organism evidence="2 3">
    <name type="scientific">Pedobacter alpinus</name>
    <dbReference type="NCBI Taxonomy" id="1590643"/>
    <lineage>
        <taxon>Bacteria</taxon>
        <taxon>Pseudomonadati</taxon>
        <taxon>Bacteroidota</taxon>
        <taxon>Sphingobacteriia</taxon>
        <taxon>Sphingobacteriales</taxon>
        <taxon>Sphingobacteriaceae</taxon>
        <taxon>Pedobacter</taxon>
    </lineage>
</organism>
<accession>A0ABW5TW39</accession>
<evidence type="ECO:0000313" key="3">
    <source>
        <dbReference type="Proteomes" id="UP001597546"/>
    </source>
</evidence>
<sequence>MEVAIAPLLQKVCGMLFIKIYLKAIMFLFSLGIMMKQREKNIKTGKMHQKTTERTWFTSLNRRNRKVPRQLSNSDIDYTKDDILSDWKA</sequence>
<keyword evidence="3" id="KW-1185">Reference proteome</keyword>
<reference evidence="3" key="1">
    <citation type="journal article" date="2019" name="Int. J. Syst. Evol. Microbiol.">
        <title>The Global Catalogue of Microorganisms (GCM) 10K type strain sequencing project: providing services to taxonomists for standard genome sequencing and annotation.</title>
        <authorList>
            <consortium name="The Broad Institute Genomics Platform"/>
            <consortium name="The Broad Institute Genome Sequencing Center for Infectious Disease"/>
            <person name="Wu L."/>
            <person name="Ma J."/>
        </authorList>
    </citation>
    <scope>NUCLEOTIDE SEQUENCE [LARGE SCALE GENOMIC DNA]</scope>
    <source>
        <strain evidence="3">KCTC 42456</strain>
    </source>
</reference>
<protein>
    <submittedName>
        <fullName evidence="2">Uncharacterized protein</fullName>
    </submittedName>
</protein>
<feature type="transmembrane region" description="Helical" evidence="1">
    <location>
        <begin position="16"/>
        <end position="34"/>
    </location>
</feature>
<keyword evidence="1" id="KW-0812">Transmembrane</keyword>
<evidence type="ECO:0000256" key="1">
    <source>
        <dbReference type="SAM" id="Phobius"/>
    </source>
</evidence>
<dbReference type="RefSeq" id="WP_379040330.1">
    <property type="nucleotide sequence ID" value="NZ_JBHSKW010000003.1"/>
</dbReference>
<proteinExistence type="predicted"/>
<keyword evidence="1" id="KW-0472">Membrane</keyword>
<dbReference type="Proteomes" id="UP001597546">
    <property type="component" value="Unassembled WGS sequence"/>
</dbReference>